<sequence>MELQQMRYVVAVAETNSFTRAAERCLVVQSALSHQIARLERELGAKLFERTSRRVRLTPAGVAFLPAARQCLDAAERAAAEVAAAVGEIRGRLAVGLIPTVAAVDVPDALREFRRRYPHVRISLRVGASEDLAEQVRDGALDIAFLGLPTTATPQGVAVRELARDRLVAVVAPDHPLAAEPAVDLRRLSAEVFVDLPAGTAGRIQSDQAFAAAGLDREVAFEVTTADYIGRLVRPGLAVAMLPAAYAPQLTGVATVDVSDAPARVEYVVWNRTTGTPAAAAFLGIISTAATQGR</sequence>
<keyword evidence="2" id="KW-0805">Transcription regulation</keyword>
<dbReference type="EMBL" id="PYHS01000002">
    <property type="protein sequence ID" value="PSR65454.1"/>
    <property type="molecule type" value="Genomic_DNA"/>
</dbReference>
<keyword evidence="4" id="KW-0010">Activator</keyword>
<comment type="caution">
    <text evidence="7">The sequence shown here is derived from an EMBL/GenBank/DDBJ whole genome shotgun (WGS) entry which is preliminary data.</text>
</comment>
<gene>
    <name evidence="7" type="ORF">C8259_04835</name>
</gene>
<dbReference type="RefSeq" id="WP_063025705.1">
    <property type="nucleotide sequence ID" value="NZ_PYHS01000002.1"/>
</dbReference>
<dbReference type="InterPro" id="IPR036388">
    <property type="entry name" value="WH-like_DNA-bd_sf"/>
</dbReference>
<dbReference type="Gene3D" id="3.40.190.290">
    <property type="match status" value="1"/>
</dbReference>
<dbReference type="CDD" id="cd08436">
    <property type="entry name" value="PBP2_LTTR_like_3"/>
    <property type="match status" value="1"/>
</dbReference>
<dbReference type="SUPFAM" id="SSF46785">
    <property type="entry name" value="Winged helix' DNA-binding domain"/>
    <property type="match status" value="1"/>
</dbReference>
<name>A0A2T2ZCG3_9NOCA</name>
<reference evidence="7 8" key="1">
    <citation type="submission" date="2018-02" db="EMBL/GenBank/DDBJ databases">
        <title>8 Nocardia nova and 1 Nocardia cyriacigeorgica strain used for evolution to TMP-SMX.</title>
        <authorList>
            <person name="Mehta H."/>
            <person name="Weng J."/>
            <person name="Shamoo Y."/>
        </authorList>
    </citation>
    <scope>NUCLEOTIDE SEQUENCE [LARGE SCALE GENOMIC DNA]</scope>
    <source>
        <strain evidence="7 8">ATCC 33727</strain>
    </source>
</reference>
<accession>A0A2T2ZCG3</accession>
<keyword evidence="3" id="KW-0238">DNA-binding</keyword>
<evidence type="ECO:0000256" key="2">
    <source>
        <dbReference type="ARBA" id="ARBA00023015"/>
    </source>
</evidence>
<evidence type="ECO:0000256" key="4">
    <source>
        <dbReference type="ARBA" id="ARBA00023159"/>
    </source>
</evidence>
<organism evidence="7 8">
    <name type="scientific">Nocardia nova</name>
    <dbReference type="NCBI Taxonomy" id="37330"/>
    <lineage>
        <taxon>Bacteria</taxon>
        <taxon>Bacillati</taxon>
        <taxon>Actinomycetota</taxon>
        <taxon>Actinomycetes</taxon>
        <taxon>Mycobacteriales</taxon>
        <taxon>Nocardiaceae</taxon>
        <taxon>Nocardia</taxon>
    </lineage>
</organism>
<dbReference type="Pfam" id="PF00126">
    <property type="entry name" value="HTH_1"/>
    <property type="match status" value="1"/>
</dbReference>
<dbReference type="PRINTS" id="PR00039">
    <property type="entry name" value="HTHLYSR"/>
</dbReference>
<evidence type="ECO:0000313" key="8">
    <source>
        <dbReference type="Proteomes" id="UP000241647"/>
    </source>
</evidence>
<evidence type="ECO:0000256" key="5">
    <source>
        <dbReference type="ARBA" id="ARBA00023163"/>
    </source>
</evidence>
<dbReference type="GO" id="GO:0003677">
    <property type="term" value="F:DNA binding"/>
    <property type="evidence" value="ECO:0007669"/>
    <property type="project" value="UniProtKB-KW"/>
</dbReference>
<dbReference type="Pfam" id="PF03466">
    <property type="entry name" value="LysR_substrate"/>
    <property type="match status" value="1"/>
</dbReference>
<dbReference type="InterPro" id="IPR036390">
    <property type="entry name" value="WH_DNA-bd_sf"/>
</dbReference>
<dbReference type="InterPro" id="IPR005119">
    <property type="entry name" value="LysR_subst-bd"/>
</dbReference>
<evidence type="ECO:0000256" key="3">
    <source>
        <dbReference type="ARBA" id="ARBA00023125"/>
    </source>
</evidence>
<evidence type="ECO:0000313" key="7">
    <source>
        <dbReference type="EMBL" id="PSR65454.1"/>
    </source>
</evidence>
<dbReference type="FunFam" id="1.10.10.10:FF:000001">
    <property type="entry name" value="LysR family transcriptional regulator"/>
    <property type="match status" value="1"/>
</dbReference>
<keyword evidence="5" id="KW-0804">Transcription</keyword>
<dbReference type="PROSITE" id="PS50931">
    <property type="entry name" value="HTH_LYSR"/>
    <property type="match status" value="1"/>
</dbReference>
<protein>
    <submittedName>
        <fullName evidence="7">LysR family transcriptional regulator</fullName>
    </submittedName>
</protein>
<evidence type="ECO:0000256" key="1">
    <source>
        <dbReference type="ARBA" id="ARBA00009437"/>
    </source>
</evidence>
<dbReference type="SUPFAM" id="SSF53850">
    <property type="entry name" value="Periplasmic binding protein-like II"/>
    <property type="match status" value="1"/>
</dbReference>
<dbReference type="Gene3D" id="1.10.10.10">
    <property type="entry name" value="Winged helix-like DNA-binding domain superfamily/Winged helix DNA-binding domain"/>
    <property type="match status" value="1"/>
</dbReference>
<dbReference type="AlphaFoldDB" id="A0A2T2ZCG3"/>
<feature type="domain" description="HTH lysR-type" evidence="6">
    <location>
        <begin position="1"/>
        <end position="58"/>
    </location>
</feature>
<evidence type="ECO:0000259" key="6">
    <source>
        <dbReference type="PROSITE" id="PS50931"/>
    </source>
</evidence>
<dbReference type="InterPro" id="IPR000847">
    <property type="entry name" value="LysR_HTH_N"/>
</dbReference>
<dbReference type="Proteomes" id="UP000241647">
    <property type="component" value="Unassembled WGS sequence"/>
</dbReference>
<dbReference type="PANTHER" id="PTHR30346:SF30">
    <property type="entry name" value="SMALL NEUTRAL PROTEASE REGULATORY PROTEIN"/>
    <property type="match status" value="1"/>
</dbReference>
<dbReference type="GO" id="GO:0032993">
    <property type="term" value="C:protein-DNA complex"/>
    <property type="evidence" value="ECO:0007669"/>
    <property type="project" value="TreeGrafter"/>
</dbReference>
<comment type="similarity">
    <text evidence="1">Belongs to the LysR transcriptional regulatory family.</text>
</comment>
<dbReference type="GO" id="GO:0003700">
    <property type="term" value="F:DNA-binding transcription factor activity"/>
    <property type="evidence" value="ECO:0007669"/>
    <property type="project" value="InterPro"/>
</dbReference>
<dbReference type="PANTHER" id="PTHR30346">
    <property type="entry name" value="TRANSCRIPTIONAL DUAL REGULATOR HCAR-RELATED"/>
    <property type="match status" value="1"/>
</dbReference>
<proteinExistence type="inferred from homology"/>